<comment type="caution">
    <text evidence="2">The sequence shown here is derived from an EMBL/GenBank/DDBJ whole genome shotgun (WGS) entry which is preliminary data.</text>
</comment>
<protein>
    <submittedName>
        <fullName evidence="2">Uncharacterized protein</fullName>
    </submittedName>
</protein>
<evidence type="ECO:0000313" key="3">
    <source>
        <dbReference type="Proteomes" id="UP001273166"/>
    </source>
</evidence>
<accession>A0AAJ0GW69</accession>
<dbReference type="Proteomes" id="UP001273166">
    <property type="component" value="Unassembled WGS sequence"/>
</dbReference>
<sequence length="731" mass="80811">MASNVTVSELNDVQRLILDSQPMPAIRPITYVRKPTPPDDPEYDRYRDRHTAEGPALNRKDAMLRPLRQASPVAGTRPAFAPARPADSQFRSGGRTLRIPMRPWRKVSRITSPRGARRWVRVSMTGTPPKFPDTGHPHSVDSMHHDPNYHPMAVQVPPHPSLDPQPIPRSLIPRPVYRAKNIGGSGTLESRPPDVEQGLPVLTRENTDGRISSASLGRTEEAGDAMRCTETASQGQRMVRQVGVASLRVEFLSLSAELASYGSSNSEHSNDTTSISCCSSDNEGDGVDTNVLVNEETERGQKSSQSTAQDTEPPTEQPSVSPSSFSSGGSQASTTRKRSKTDEEKEEGGRKKKPLSNGLGTPDLLLASLRLACPYQAYEPWRTCFKQADGCENISRLKHHMARKHMISFRCQHCWTSCDTRQKAASHLEDKQCQPRNKPIDDCFMEPDHEPVVENTSRKASAESIWWAMFRLLIRGVEQIDDSTLKTAYSPYYRASMKPTVQWMLPPVAIPRDVLRSVQTTRWTSDSEIRSDIGQSNLTELSPQRATQGTLSAPSMDPFTSAQSFSVPLYEVTFPCPPASATATTGPSEPTADPLSSSFDSLMDLIPPPVTNPLEFTTTSLRPEGEASNLGDAPAIDMPLAARQQTQPVTKAKEPAPTHSERNHQRLMQRFELVKAENQKLRESNTAIRTELNGVEQTLEEVLATEDLSDATYDRLSKAVLSLASIMQRLC</sequence>
<feature type="compositionally biased region" description="Polar residues" evidence="1">
    <location>
        <begin position="533"/>
        <end position="555"/>
    </location>
</feature>
<proteinExistence type="predicted"/>
<keyword evidence="3" id="KW-1185">Reference proteome</keyword>
<feature type="compositionally biased region" description="Polar residues" evidence="1">
    <location>
        <begin position="302"/>
        <end position="314"/>
    </location>
</feature>
<feature type="compositionally biased region" description="Polar residues" evidence="1">
    <location>
        <begin position="261"/>
        <end position="281"/>
    </location>
</feature>
<organism evidence="2 3">
    <name type="scientific">Chaetomium strumarium</name>
    <dbReference type="NCBI Taxonomy" id="1170767"/>
    <lineage>
        <taxon>Eukaryota</taxon>
        <taxon>Fungi</taxon>
        <taxon>Dikarya</taxon>
        <taxon>Ascomycota</taxon>
        <taxon>Pezizomycotina</taxon>
        <taxon>Sordariomycetes</taxon>
        <taxon>Sordariomycetidae</taxon>
        <taxon>Sordariales</taxon>
        <taxon>Chaetomiaceae</taxon>
        <taxon>Chaetomium</taxon>
    </lineage>
</organism>
<feature type="region of interest" description="Disordered" evidence="1">
    <location>
        <begin position="525"/>
        <end position="555"/>
    </location>
</feature>
<feature type="compositionally biased region" description="Basic and acidic residues" evidence="1">
    <location>
        <begin position="43"/>
        <end position="63"/>
    </location>
</feature>
<dbReference type="EMBL" id="JAUDZG010000003">
    <property type="protein sequence ID" value="KAK3307273.1"/>
    <property type="molecule type" value="Genomic_DNA"/>
</dbReference>
<feature type="region of interest" description="Disordered" evidence="1">
    <location>
        <begin position="30"/>
        <end position="94"/>
    </location>
</feature>
<reference evidence="2" key="1">
    <citation type="journal article" date="2023" name="Mol. Phylogenet. Evol.">
        <title>Genome-scale phylogeny and comparative genomics of the fungal order Sordariales.</title>
        <authorList>
            <person name="Hensen N."/>
            <person name="Bonometti L."/>
            <person name="Westerberg I."/>
            <person name="Brannstrom I.O."/>
            <person name="Guillou S."/>
            <person name="Cros-Aarteil S."/>
            <person name="Calhoun S."/>
            <person name="Haridas S."/>
            <person name="Kuo A."/>
            <person name="Mondo S."/>
            <person name="Pangilinan J."/>
            <person name="Riley R."/>
            <person name="LaButti K."/>
            <person name="Andreopoulos B."/>
            <person name="Lipzen A."/>
            <person name="Chen C."/>
            <person name="Yan M."/>
            <person name="Daum C."/>
            <person name="Ng V."/>
            <person name="Clum A."/>
            <person name="Steindorff A."/>
            <person name="Ohm R.A."/>
            <person name="Martin F."/>
            <person name="Silar P."/>
            <person name="Natvig D.O."/>
            <person name="Lalanne C."/>
            <person name="Gautier V."/>
            <person name="Ament-Velasquez S.L."/>
            <person name="Kruys A."/>
            <person name="Hutchinson M.I."/>
            <person name="Powell A.J."/>
            <person name="Barry K."/>
            <person name="Miller A.N."/>
            <person name="Grigoriev I.V."/>
            <person name="Debuchy R."/>
            <person name="Gladieux P."/>
            <person name="Hiltunen Thoren M."/>
            <person name="Johannesson H."/>
        </authorList>
    </citation>
    <scope>NUCLEOTIDE SEQUENCE</scope>
    <source>
        <strain evidence="2">CBS 333.67</strain>
    </source>
</reference>
<dbReference type="GeneID" id="87887960"/>
<feature type="compositionally biased region" description="Low complexity" evidence="1">
    <location>
        <begin position="317"/>
        <end position="333"/>
    </location>
</feature>
<name>A0AAJ0GW69_9PEZI</name>
<evidence type="ECO:0000313" key="2">
    <source>
        <dbReference type="EMBL" id="KAK3307273.1"/>
    </source>
</evidence>
<dbReference type="AlphaFoldDB" id="A0AAJ0GW69"/>
<feature type="compositionally biased region" description="Basic and acidic residues" evidence="1">
    <location>
        <begin position="340"/>
        <end position="349"/>
    </location>
</feature>
<reference evidence="2" key="2">
    <citation type="submission" date="2023-06" db="EMBL/GenBank/DDBJ databases">
        <authorList>
            <consortium name="Lawrence Berkeley National Laboratory"/>
            <person name="Mondo S.J."/>
            <person name="Hensen N."/>
            <person name="Bonometti L."/>
            <person name="Westerberg I."/>
            <person name="Brannstrom I.O."/>
            <person name="Guillou S."/>
            <person name="Cros-Aarteil S."/>
            <person name="Calhoun S."/>
            <person name="Haridas S."/>
            <person name="Kuo A."/>
            <person name="Pangilinan J."/>
            <person name="Riley R."/>
            <person name="Labutti K."/>
            <person name="Andreopoulos B."/>
            <person name="Lipzen A."/>
            <person name="Chen C."/>
            <person name="Yanf M."/>
            <person name="Daum C."/>
            <person name="Ng V."/>
            <person name="Clum A."/>
            <person name="Steindorff A."/>
            <person name="Ohm R."/>
            <person name="Martin F."/>
            <person name="Silar P."/>
            <person name="Natvig D."/>
            <person name="Lalanne C."/>
            <person name="Gautier V."/>
            <person name="Ament-Velasquez S.L."/>
            <person name="Kruys A."/>
            <person name="Hutchinson M.I."/>
            <person name="Powell A.J."/>
            <person name="Barry K."/>
            <person name="Miller A.N."/>
            <person name="Grigoriev I.V."/>
            <person name="Debuchy R."/>
            <person name="Gladieux P."/>
            <person name="Thoren M.H."/>
            <person name="Johannesson H."/>
        </authorList>
    </citation>
    <scope>NUCLEOTIDE SEQUENCE</scope>
    <source>
        <strain evidence="2">CBS 333.67</strain>
    </source>
</reference>
<gene>
    <name evidence="2" type="ORF">B0T15DRAFT_529791</name>
</gene>
<evidence type="ECO:0000256" key="1">
    <source>
        <dbReference type="SAM" id="MobiDB-lite"/>
    </source>
</evidence>
<dbReference type="RefSeq" id="XP_062723053.1">
    <property type="nucleotide sequence ID" value="XM_062869131.1"/>
</dbReference>
<feature type="region of interest" description="Disordered" evidence="1">
    <location>
        <begin position="261"/>
        <end position="361"/>
    </location>
</feature>